<reference evidence="3 4" key="1">
    <citation type="journal article" date="2019" name="Emerg. Microbes Infect.">
        <title>Comprehensive subspecies identification of 175 nontuberculous mycobacteria species based on 7547 genomic profiles.</title>
        <authorList>
            <person name="Matsumoto Y."/>
            <person name="Kinjo T."/>
            <person name="Motooka D."/>
            <person name="Nabeya D."/>
            <person name="Jung N."/>
            <person name="Uechi K."/>
            <person name="Horii T."/>
            <person name="Iida T."/>
            <person name="Fujita J."/>
            <person name="Nakamura S."/>
        </authorList>
    </citation>
    <scope>NUCLEOTIDE SEQUENCE [LARGE SCALE GENOMIC DNA]</scope>
    <source>
        <strain evidence="3 4">JCM 30275</strain>
    </source>
</reference>
<dbReference type="Pfam" id="PF00293">
    <property type="entry name" value="NUDIX"/>
    <property type="match status" value="1"/>
</dbReference>
<dbReference type="RefSeq" id="WP_163803770.1">
    <property type="nucleotide sequence ID" value="NZ_AP022620.1"/>
</dbReference>
<dbReference type="AlphaFoldDB" id="A0A6N4W6E8"/>
<keyword evidence="1 3" id="KW-0378">Hydrolase</keyword>
<accession>A0A6N4W6E8</accession>
<dbReference type="CDD" id="cd24158">
    <property type="entry name" value="NUDIX_ADPRase_Rv1700"/>
    <property type="match status" value="1"/>
</dbReference>
<dbReference type="InterPro" id="IPR015797">
    <property type="entry name" value="NUDIX_hydrolase-like_dom_sf"/>
</dbReference>
<keyword evidence="4" id="KW-1185">Reference proteome</keyword>
<evidence type="ECO:0000256" key="1">
    <source>
        <dbReference type="ARBA" id="ARBA00022801"/>
    </source>
</evidence>
<protein>
    <submittedName>
        <fullName evidence="3">NUDIX hydrolase</fullName>
    </submittedName>
</protein>
<dbReference type="PROSITE" id="PS51462">
    <property type="entry name" value="NUDIX"/>
    <property type="match status" value="1"/>
</dbReference>
<gene>
    <name evidence="3" type="ORF">MANY_16220</name>
</gene>
<dbReference type="EMBL" id="AP022620">
    <property type="protein sequence ID" value="BBZ76285.1"/>
    <property type="molecule type" value="Genomic_DNA"/>
</dbReference>
<dbReference type="KEGG" id="many:MANY_16220"/>
<feature type="domain" description="Nudix hydrolase" evidence="2">
    <location>
        <begin position="41"/>
        <end position="172"/>
    </location>
</feature>
<organism evidence="3 4">
    <name type="scientific">Mycolicibacterium anyangense</name>
    <dbReference type="NCBI Taxonomy" id="1431246"/>
    <lineage>
        <taxon>Bacteria</taxon>
        <taxon>Bacillati</taxon>
        <taxon>Actinomycetota</taxon>
        <taxon>Actinomycetes</taxon>
        <taxon>Mycobacteriales</taxon>
        <taxon>Mycobacteriaceae</taxon>
        <taxon>Mycolicibacterium</taxon>
    </lineage>
</organism>
<name>A0A6N4W6E8_9MYCO</name>
<dbReference type="GO" id="GO:0006753">
    <property type="term" value="P:nucleoside phosphate metabolic process"/>
    <property type="evidence" value="ECO:0007669"/>
    <property type="project" value="TreeGrafter"/>
</dbReference>
<dbReference type="GO" id="GO:0016787">
    <property type="term" value="F:hydrolase activity"/>
    <property type="evidence" value="ECO:0007669"/>
    <property type="project" value="UniProtKB-KW"/>
</dbReference>
<dbReference type="SUPFAM" id="SSF55811">
    <property type="entry name" value="Nudix"/>
    <property type="match status" value="1"/>
</dbReference>
<dbReference type="Gene3D" id="3.90.79.10">
    <property type="entry name" value="Nucleoside Triphosphate Pyrophosphohydrolase"/>
    <property type="match status" value="1"/>
</dbReference>
<evidence type="ECO:0000259" key="2">
    <source>
        <dbReference type="PROSITE" id="PS51462"/>
    </source>
</evidence>
<dbReference type="PANTHER" id="PTHR11839:SF31">
    <property type="entry name" value="ADP-RIBOSE PYROPHOSPHATASE"/>
    <property type="match status" value="1"/>
</dbReference>
<dbReference type="InterPro" id="IPR000086">
    <property type="entry name" value="NUDIX_hydrolase_dom"/>
</dbReference>
<dbReference type="GO" id="GO:0019693">
    <property type="term" value="P:ribose phosphate metabolic process"/>
    <property type="evidence" value="ECO:0007669"/>
    <property type="project" value="TreeGrafter"/>
</dbReference>
<dbReference type="PANTHER" id="PTHR11839">
    <property type="entry name" value="UDP/ADP-SUGAR PYROPHOSPHATASE"/>
    <property type="match status" value="1"/>
</dbReference>
<proteinExistence type="predicted"/>
<dbReference type="Proteomes" id="UP000467249">
    <property type="component" value="Chromosome"/>
</dbReference>
<sequence length="207" mass="22514">MANHDFDTVSSETVYRGKILALRTDQVRMPGGKTAARDVVEHFGAVAVVAVDDDRRVAMVYQYRHPVGRRLWELPAGLLDAEGEDPAVTAARELHEEAGLAAEQWSVLADMVTSPGFSDEAVRVYLARGLTHIERPEADDEEADLTLHWVDIEHAAQQVLAGEIVNSIAAVGILAAHAVIVDGKPTRPVDAPWPDRPRAFAARQEGA</sequence>
<evidence type="ECO:0000313" key="3">
    <source>
        <dbReference type="EMBL" id="BBZ76285.1"/>
    </source>
</evidence>
<dbReference type="GO" id="GO:0005829">
    <property type="term" value="C:cytosol"/>
    <property type="evidence" value="ECO:0007669"/>
    <property type="project" value="TreeGrafter"/>
</dbReference>
<evidence type="ECO:0000313" key="4">
    <source>
        <dbReference type="Proteomes" id="UP000467249"/>
    </source>
</evidence>